<reference evidence="6" key="1">
    <citation type="submission" date="2017-02" db="UniProtKB">
        <authorList>
            <consortium name="WormBaseParasite"/>
        </authorList>
    </citation>
    <scope>IDENTIFICATION</scope>
</reference>
<keyword evidence="1" id="KW-0880">Kelch repeat</keyword>
<proteinExistence type="predicted"/>
<evidence type="ECO:0000256" key="2">
    <source>
        <dbReference type="ARBA" id="ARBA00022737"/>
    </source>
</evidence>
<dbReference type="Gene3D" id="3.30.710.10">
    <property type="entry name" value="Potassium Channel Kv1.1, Chain A"/>
    <property type="match status" value="2"/>
</dbReference>
<organism evidence="6">
    <name type="scientific">Nippostrongylus brasiliensis</name>
    <name type="common">Rat hookworm</name>
    <dbReference type="NCBI Taxonomy" id="27835"/>
    <lineage>
        <taxon>Eukaryota</taxon>
        <taxon>Metazoa</taxon>
        <taxon>Ecdysozoa</taxon>
        <taxon>Nematoda</taxon>
        <taxon>Chromadorea</taxon>
        <taxon>Rhabditida</taxon>
        <taxon>Rhabditina</taxon>
        <taxon>Rhabditomorpha</taxon>
        <taxon>Strongyloidea</taxon>
        <taxon>Heligmosomidae</taxon>
        <taxon>Nippostrongylus</taxon>
    </lineage>
</organism>
<evidence type="ECO:0000259" key="3">
    <source>
        <dbReference type="PROSITE" id="PS50097"/>
    </source>
</evidence>
<dbReference type="SMART" id="SM00225">
    <property type="entry name" value="BTB"/>
    <property type="match status" value="1"/>
</dbReference>
<dbReference type="InterPro" id="IPR011333">
    <property type="entry name" value="SKP1/BTB/POZ_sf"/>
</dbReference>
<dbReference type="PANTHER" id="PTHR24412">
    <property type="entry name" value="KELCH PROTEIN"/>
    <property type="match status" value="1"/>
</dbReference>
<dbReference type="EMBL" id="UYSL01003705">
    <property type="protein sequence ID" value="VDL66452.1"/>
    <property type="molecule type" value="Genomic_DNA"/>
</dbReference>
<name>A0A0N4XK10_NIPBR</name>
<reference evidence="4 5" key="2">
    <citation type="submission" date="2018-11" db="EMBL/GenBank/DDBJ databases">
        <authorList>
            <consortium name="Pathogen Informatics"/>
        </authorList>
    </citation>
    <scope>NUCLEOTIDE SEQUENCE [LARGE SCALE GENOMIC DNA]</scope>
</reference>
<dbReference type="AlphaFoldDB" id="A0A0N4XK10"/>
<feature type="domain" description="BTB" evidence="3">
    <location>
        <begin position="50"/>
        <end position="107"/>
    </location>
</feature>
<evidence type="ECO:0000313" key="6">
    <source>
        <dbReference type="WBParaSite" id="NBR_0000286201-mRNA-1"/>
    </source>
</evidence>
<protein>
    <submittedName>
        <fullName evidence="6">BTB domain-containing protein</fullName>
    </submittedName>
</protein>
<evidence type="ECO:0000313" key="4">
    <source>
        <dbReference type="EMBL" id="VDL66452.1"/>
    </source>
</evidence>
<evidence type="ECO:0000256" key="1">
    <source>
        <dbReference type="ARBA" id="ARBA00022441"/>
    </source>
</evidence>
<dbReference type="PROSITE" id="PS50097">
    <property type="entry name" value="BTB"/>
    <property type="match status" value="1"/>
</dbReference>
<sequence length="167" mass="18484">MSSDPMKASDLRFTLCTEDDDDIICIDQKQSLFSQAFASLNDLRCNGQLCDIVLLMEGRKISAHKVVLAASIPYFRVMFTTEMLEANQTEVVLQELRISAGNVQSIMIGANFLQLDGVAEKCAEYLQTRLHPSNALAIRAFCSALGCRSVVAAADRFVQKHFVSVCR</sequence>
<dbReference type="WBParaSite" id="NBR_0000286201-mRNA-1">
    <property type="protein sequence ID" value="NBR_0000286201-mRNA-1"/>
    <property type="gene ID" value="NBR_0000286201"/>
</dbReference>
<dbReference type="STRING" id="27835.A0A0N4XK10"/>
<accession>A0A0N4XK10</accession>
<evidence type="ECO:0000313" key="5">
    <source>
        <dbReference type="Proteomes" id="UP000271162"/>
    </source>
</evidence>
<dbReference type="SUPFAM" id="SSF54695">
    <property type="entry name" value="POZ domain"/>
    <property type="match status" value="1"/>
</dbReference>
<gene>
    <name evidence="4" type="ORF">NBR_LOCUS2863</name>
</gene>
<keyword evidence="2" id="KW-0677">Repeat</keyword>
<dbReference type="Proteomes" id="UP000271162">
    <property type="component" value="Unassembled WGS sequence"/>
</dbReference>
<dbReference type="Pfam" id="PF00651">
    <property type="entry name" value="BTB"/>
    <property type="match status" value="1"/>
</dbReference>
<keyword evidence="5" id="KW-1185">Reference proteome</keyword>
<dbReference type="PANTHER" id="PTHR24412:SF497">
    <property type="entry name" value="KELCH-LIKE PROTEIN 18"/>
    <property type="match status" value="1"/>
</dbReference>
<dbReference type="OMA" id="CEIELCK"/>
<dbReference type="InterPro" id="IPR000210">
    <property type="entry name" value="BTB/POZ_dom"/>
</dbReference>